<evidence type="ECO:0000313" key="2">
    <source>
        <dbReference type="Proteomes" id="UP001430700"/>
    </source>
</evidence>
<dbReference type="RefSeq" id="WP_230000508.1">
    <property type="nucleotide sequence ID" value="NZ_JAJJMN010000001.1"/>
</dbReference>
<gene>
    <name evidence="1" type="ORF">LNQ34_16650</name>
</gene>
<dbReference type="EMBL" id="JAJJMN010000001">
    <property type="protein sequence ID" value="MCC9019404.1"/>
    <property type="molecule type" value="Genomic_DNA"/>
</dbReference>
<protein>
    <submittedName>
        <fullName evidence="1">Uncharacterized protein</fullName>
    </submittedName>
</protein>
<evidence type="ECO:0000313" key="1">
    <source>
        <dbReference type="EMBL" id="MCC9019404.1"/>
    </source>
</evidence>
<proteinExistence type="predicted"/>
<dbReference type="Proteomes" id="UP001430700">
    <property type="component" value="Unassembled WGS sequence"/>
</dbReference>
<accession>A0ABS8M3K1</accession>
<sequence length="154" mass="17975">MNKINLYEKLGLNQYYWGGASETKNAQFDITSKIDVLDAVDKICSEEGLSPLGDEWNQINYNNFKKILTKALQYNLGFTNFEVMPHNKAIEIYTELVKNFNEKECLCFTNWFNNPWEKKNTGSSFNSVSDNTMDMVICIVDNKKLLFIYFLFED</sequence>
<organism evidence="1 2">
    <name type="scientific">Flavobacterium lipolyticum</name>
    <dbReference type="NCBI Taxonomy" id="2893754"/>
    <lineage>
        <taxon>Bacteria</taxon>
        <taxon>Pseudomonadati</taxon>
        <taxon>Bacteroidota</taxon>
        <taxon>Flavobacteriia</taxon>
        <taxon>Flavobacteriales</taxon>
        <taxon>Flavobacteriaceae</taxon>
        <taxon>Flavobacterium</taxon>
    </lineage>
</organism>
<comment type="caution">
    <text evidence="1">The sequence shown here is derived from an EMBL/GenBank/DDBJ whole genome shotgun (WGS) entry which is preliminary data.</text>
</comment>
<keyword evidence="2" id="KW-1185">Reference proteome</keyword>
<reference evidence="1" key="1">
    <citation type="submission" date="2021-11" db="EMBL/GenBank/DDBJ databases">
        <title>Description of novel Flavobacterium species.</title>
        <authorList>
            <person name="Saticioglu I.B."/>
            <person name="Ay H."/>
            <person name="Altun S."/>
            <person name="Duman M."/>
        </authorList>
    </citation>
    <scope>NUCLEOTIDE SEQUENCE</scope>
    <source>
        <strain evidence="1">F-126</strain>
    </source>
</reference>
<name>A0ABS8M3K1_9FLAO</name>